<dbReference type="PROSITE" id="PS50929">
    <property type="entry name" value="ABC_TM1F"/>
    <property type="match status" value="1"/>
</dbReference>
<dbReference type="InterPro" id="IPR003439">
    <property type="entry name" value="ABC_transporter-like_ATP-bd"/>
</dbReference>
<name>A0ABS7VI22_9HYPH</name>
<evidence type="ECO:0000256" key="7">
    <source>
        <dbReference type="SAM" id="Phobius"/>
    </source>
</evidence>
<feature type="domain" description="ABC transporter" evidence="8">
    <location>
        <begin position="694"/>
        <end position="926"/>
    </location>
</feature>
<feature type="transmembrane region" description="Helical" evidence="7">
    <location>
        <begin position="500"/>
        <end position="520"/>
    </location>
</feature>
<dbReference type="PROSITE" id="PS50893">
    <property type="entry name" value="ABC_TRANSPORTER_2"/>
    <property type="match status" value="1"/>
</dbReference>
<comment type="subcellular location">
    <subcellularLocation>
        <location evidence="1">Cell membrane</location>
        <topology evidence="1">Multi-pass membrane protein</topology>
    </subcellularLocation>
</comment>
<keyword evidence="11" id="KW-1185">Reference proteome</keyword>
<dbReference type="Proteomes" id="UP000704176">
    <property type="component" value="Unassembled WGS sequence"/>
</dbReference>
<organism evidence="10 11">
    <name type="scientific">Microvirga puerhi</name>
    <dbReference type="NCBI Taxonomy" id="2876078"/>
    <lineage>
        <taxon>Bacteria</taxon>
        <taxon>Pseudomonadati</taxon>
        <taxon>Pseudomonadota</taxon>
        <taxon>Alphaproteobacteria</taxon>
        <taxon>Hyphomicrobiales</taxon>
        <taxon>Methylobacteriaceae</taxon>
        <taxon>Microvirga</taxon>
    </lineage>
</organism>
<keyword evidence="6 7" id="KW-0472">Membrane</keyword>
<dbReference type="RefSeq" id="WP_224310872.1">
    <property type="nucleotide sequence ID" value="NZ_JAIRBM010000001.1"/>
</dbReference>
<dbReference type="InterPro" id="IPR022515">
    <property type="entry name" value="NHPM_micro_ABC2"/>
</dbReference>
<evidence type="ECO:0000256" key="5">
    <source>
        <dbReference type="ARBA" id="ARBA00022989"/>
    </source>
</evidence>
<dbReference type="PANTHER" id="PTHR24221">
    <property type="entry name" value="ATP-BINDING CASSETTE SUB-FAMILY B"/>
    <property type="match status" value="1"/>
</dbReference>
<evidence type="ECO:0000313" key="11">
    <source>
        <dbReference type="Proteomes" id="UP000704176"/>
    </source>
</evidence>
<dbReference type="Gene3D" id="3.40.50.300">
    <property type="entry name" value="P-loop containing nucleotide triphosphate hydrolases"/>
    <property type="match status" value="1"/>
</dbReference>
<feature type="transmembrane region" description="Helical" evidence="7">
    <location>
        <begin position="595"/>
        <end position="616"/>
    </location>
</feature>
<dbReference type="Gene3D" id="1.20.1560.10">
    <property type="entry name" value="ABC transporter type 1, transmembrane domain"/>
    <property type="match status" value="1"/>
</dbReference>
<feature type="transmembrane region" description="Helical" evidence="7">
    <location>
        <begin position="400"/>
        <end position="426"/>
    </location>
</feature>
<keyword evidence="4" id="KW-0067">ATP-binding</keyword>
<reference evidence="10 11" key="1">
    <citation type="submission" date="2021-09" db="EMBL/GenBank/DDBJ databases">
        <title>The complete genome sequence of a new microorganism.</title>
        <authorList>
            <person name="Zi Z."/>
        </authorList>
    </citation>
    <scope>NUCLEOTIDE SEQUENCE [LARGE SCALE GENOMIC DNA]</scope>
    <source>
        <strain evidence="10 11">WGZ8</strain>
    </source>
</reference>
<evidence type="ECO:0000256" key="1">
    <source>
        <dbReference type="ARBA" id="ARBA00004651"/>
    </source>
</evidence>
<dbReference type="InterPro" id="IPR039421">
    <property type="entry name" value="Type_1_exporter"/>
</dbReference>
<evidence type="ECO:0000313" key="10">
    <source>
        <dbReference type="EMBL" id="MBZ6074815.1"/>
    </source>
</evidence>
<protein>
    <submittedName>
        <fullName evidence="10">NHLP bacteriocin export ABC transporter permease/ATPase subunit</fullName>
    </submittedName>
</protein>
<dbReference type="PANTHER" id="PTHR24221:SF654">
    <property type="entry name" value="ATP-BINDING CASSETTE SUB-FAMILY B MEMBER 6"/>
    <property type="match status" value="1"/>
</dbReference>
<dbReference type="SMART" id="SM00382">
    <property type="entry name" value="AAA"/>
    <property type="match status" value="1"/>
</dbReference>
<keyword evidence="3" id="KW-0547">Nucleotide-binding</keyword>
<dbReference type="InterPro" id="IPR011527">
    <property type="entry name" value="ABC1_TM_dom"/>
</dbReference>
<dbReference type="Pfam" id="PF00005">
    <property type="entry name" value="ABC_tran"/>
    <property type="match status" value="1"/>
</dbReference>
<evidence type="ECO:0000256" key="6">
    <source>
        <dbReference type="ARBA" id="ARBA00023136"/>
    </source>
</evidence>
<dbReference type="SUPFAM" id="SSF52540">
    <property type="entry name" value="P-loop containing nucleoside triphosphate hydrolases"/>
    <property type="match status" value="1"/>
</dbReference>
<dbReference type="EMBL" id="JAIRBM010000001">
    <property type="protein sequence ID" value="MBZ6074815.1"/>
    <property type="molecule type" value="Genomic_DNA"/>
</dbReference>
<dbReference type="SUPFAM" id="SSF90123">
    <property type="entry name" value="ABC transporter transmembrane region"/>
    <property type="match status" value="1"/>
</dbReference>
<dbReference type="InterPro" id="IPR036640">
    <property type="entry name" value="ABC1_TM_sf"/>
</dbReference>
<evidence type="ECO:0000256" key="4">
    <source>
        <dbReference type="ARBA" id="ARBA00022840"/>
    </source>
</evidence>
<keyword evidence="5 7" id="KW-1133">Transmembrane helix</keyword>
<feature type="transmembrane region" description="Helical" evidence="7">
    <location>
        <begin position="473"/>
        <end position="494"/>
    </location>
</feature>
<comment type="caution">
    <text evidence="10">The sequence shown here is derived from an EMBL/GenBank/DDBJ whole genome shotgun (WGS) entry which is preliminary data.</text>
</comment>
<gene>
    <name evidence="10" type="ORF">K9B37_00675</name>
</gene>
<accession>A0ABS7VI22</accession>
<feature type="transmembrane region" description="Helical" evidence="7">
    <location>
        <begin position="367"/>
        <end position="388"/>
    </location>
</feature>
<keyword evidence="2 7" id="KW-0812">Transmembrane</keyword>
<evidence type="ECO:0000256" key="2">
    <source>
        <dbReference type="ARBA" id="ARBA00022692"/>
    </source>
</evidence>
<proteinExistence type="predicted"/>
<evidence type="ECO:0000259" key="9">
    <source>
        <dbReference type="PROSITE" id="PS50929"/>
    </source>
</evidence>
<evidence type="ECO:0000256" key="3">
    <source>
        <dbReference type="ARBA" id="ARBA00022741"/>
    </source>
</evidence>
<dbReference type="NCBIfam" id="TIGR03797">
    <property type="entry name" value="NHLM_micro_ABC2"/>
    <property type="match status" value="1"/>
</dbReference>
<dbReference type="InterPro" id="IPR027417">
    <property type="entry name" value="P-loop_NTPase"/>
</dbReference>
<sequence>MSILDNLLGGQDKLDEIISEDWVDPAAGLAKALGIASKRMILGGKDAFPLVRTGRCWLVLSGSINLFWEDNVGRLFLAEIEAGGLLDAVTDKDGAGRVLAVPSEDAEIVETTRADLYALHMAQKDSDQFVQAWSIWLSALKGFLQRGTMVQPPADGQSPASTWDAPLDRLNATLAASAMAARDKVLRARLQRVRQSQNATAHDFAKGLGSIAGIFDPDASTVSETDQMSLAEAAATVVRHLSIDQDVIVPDAMETLPEPEAIQVFAQDNGLQTRNVELNDEWWMQDHGPLLAFQNPGRRPCVLLPAPSDGYWVSTGNKRTLVDAKVAESLDPAAYAFYPPLPTGLLTPWRIFRFGLGGGRLDVRNTIVCMVVAGLLSLIPPLAIGWLMSPIIPGAERDQVYVVMLLLLTTGISAALTAIIQSLATLRLEGRMDNRIQAAVWIRLLNLPAAFFRDYTAGDLANRADSINNMRQILAQSLSLFLVSGIGAVFSFGLMFYYDWHVALIVLVVCILFGIVTFTVGRQVLAYNRLALDMGGRIQGLILQMLGSIGKLRVAGAERRAFLQWLDLYRRSVQVGVRQRILNNRLLIFRSMFEYVIPLIVLVVIGYQMGILLAFFHWDDAASGTATAPPLSTAQFVSFNVALGQFLASAFSSTRGTLLLVMLRPLYDRVKPILVAEEEQRISHGHLAPIRGDIEFRDISFRYGPEEPLVLRQLSFTAERGKVTAIVGPSGAGKSSVVRLLLGFEMPETGSVLVDGNDIRFINRWDLRRQYGVVLQDGGLLSASVYDNVAAGLPFSPEEVTEALRAAGLEEDIKAWPMGLRTVVGDGSSEISRGQRQRLMIARAIIRKPRVLIFDEATSALDNVAQMEVTKNLKAMDCTQIVVAHRLSTIMDADKIVVLDAGRVVETGTYIDLVAKNGLFARLVERQVE</sequence>
<evidence type="ECO:0000259" key="8">
    <source>
        <dbReference type="PROSITE" id="PS50893"/>
    </source>
</evidence>
<dbReference type="InterPro" id="IPR003593">
    <property type="entry name" value="AAA+_ATPase"/>
</dbReference>
<feature type="domain" description="ABC transmembrane type-1" evidence="9">
    <location>
        <begin position="367"/>
        <end position="649"/>
    </location>
</feature>
<dbReference type="Pfam" id="PF00664">
    <property type="entry name" value="ABC_membrane"/>
    <property type="match status" value="1"/>
</dbReference>